<gene>
    <name evidence="1" type="ORF">H9873_04950</name>
</gene>
<proteinExistence type="predicted"/>
<evidence type="ECO:0000313" key="2">
    <source>
        <dbReference type="Proteomes" id="UP000824263"/>
    </source>
</evidence>
<dbReference type="AlphaFoldDB" id="A0A9D1UDU7"/>
<evidence type="ECO:0000313" key="1">
    <source>
        <dbReference type="EMBL" id="HIW83653.1"/>
    </source>
</evidence>
<reference evidence="1" key="1">
    <citation type="journal article" date="2021" name="PeerJ">
        <title>Extensive microbial diversity within the chicken gut microbiome revealed by metagenomics and culture.</title>
        <authorList>
            <person name="Gilroy R."/>
            <person name="Ravi A."/>
            <person name="Getino M."/>
            <person name="Pursley I."/>
            <person name="Horton D.L."/>
            <person name="Alikhan N.F."/>
            <person name="Baker D."/>
            <person name="Gharbi K."/>
            <person name="Hall N."/>
            <person name="Watson M."/>
            <person name="Adriaenssens E.M."/>
            <person name="Foster-Nyarko E."/>
            <person name="Jarju S."/>
            <person name="Secka A."/>
            <person name="Antonio M."/>
            <person name="Oren A."/>
            <person name="Chaudhuri R.R."/>
            <person name="La Ragione R."/>
            <person name="Hildebrand F."/>
            <person name="Pallen M.J."/>
        </authorList>
    </citation>
    <scope>NUCLEOTIDE SEQUENCE</scope>
    <source>
        <strain evidence="1">ChiSxjej1B13-11762</strain>
    </source>
</reference>
<dbReference type="Proteomes" id="UP000824263">
    <property type="component" value="Unassembled WGS sequence"/>
</dbReference>
<dbReference type="InterPro" id="IPR016621">
    <property type="entry name" value="UCP014543"/>
</dbReference>
<dbReference type="Pfam" id="PF12646">
    <property type="entry name" value="DUF3783"/>
    <property type="match status" value="1"/>
</dbReference>
<accession>A0A9D1UDU7</accession>
<comment type="caution">
    <text evidence="1">The sequence shown here is derived from an EMBL/GenBank/DDBJ whole genome shotgun (WGS) entry which is preliminary data.</text>
</comment>
<organism evidence="1 2">
    <name type="scientific">Candidatus Dorea gallistercoris</name>
    <dbReference type="NCBI Taxonomy" id="2838542"/>
    <lineage>
        <taxon>Bacteria</taxon>
        <taxon>Bacillati</taxon>
        <taxon>Bacillota</taxon>
        <taxon>Clostridia</taxon>
        <taxon>Lachnospirales</taxon>
        <taxon>Lachnospiraceae</taxon>
        <taxon>Dorea</taxon>
    </lineage>
</organism>
<sequence length="130" mass="15038">MKSVVLCYNLQGTAKGKKIKMIFGFLGFKVHVVEKEQYLWPVGALTGLAEPEKEPDIYEGEGFPEEMLVIQAASEDMLDKAIFLMRKEKVQIGLKAVVTPSNQEWTSIMLHDEIQREHEIMKQREEERKR</sequence>
<name>A0A9D1UDU7_9FIRM</name>
<protein>
    <submittedName>
        <fullName evidence="1">DUF3783 domain-containing protein</fullName>
    </submittedName>
</protein>
<reference evidence="1" key="2">
    <citation type="submission" date="2021-04" db="EMBL/GenBank/DDBJ databases">
        <authorList>
            <person name="Gilroy R."/>
        </authorList>
    </citation>
    <scope>NUCLEOTIDE SEQUENCE</scope>
    <source>
        <strain evidence="1">ChiSxjej1B13-11762</strain>
    </source>
</reference>
<dbReference type="EMBL" id="DXGF01000092">
    <property type="protein sequence ID" value="HIW83653.1"/>
    <property type="molecule type" value="Genomic_DNA"/>
</dbReference>